<sequence length="1283" mass="139360">MSGPIPGGRHDWIGYLQPVGLVVAPAALARIGLWPSPQGPADGDAVAHAVEGFADDPWAFFYTILGWPADRILRGEALPESLRIAFPEQDTLLEPHGAIPAPDGTIQLLVRIEAPALILDKRGTLPGWEATAQQRFERLLRETGVGAGVIIGASQTGRKDGPATEPVLRLVVVPRGEASGHISWPLARLGDVSGRPMLAGLKLLLDAHALFSGPPSHRLPAILAESRAAQAEVSSRLAGQVLAGLHELLRGLDAADGPRIRALAASDPDQLYKGLLTVLLRLVFILYAEDRGLMPSAPGGMAAALYEQGYALGGLHLRLRDDAALYPDTMDERRGAWGRLLALFRLVDRGHPSGFMQARGGQLFSEAAFPFLLGRDTHDAPEQVLPVGDGYILRVLDSLLMLKGERVAYRALSVEQIGSVYEAVMGFTVQRAASLMLAVRAGKGNKVPVWVDLEALAATKPSERERTLKLWTGRAAWPAAVSRSLREAGDATALAAALAPVTDARAAPRGPVAAGTPILQPTDERRRTGSHYTPASLTRPIVAHALAPAFARIGPDAGPAQVLDLKVCDPAAGSGAFLVEACRQLGERLVAAWTRWPDQRPTIPADEDDLLHAKRLVAQHCLRGVDRNPLAIDLAKLSLWLETLASAHEFTFLDAVLRCGDSLVGLPNPNIIAVTWDKVSGQQGFVEAIVREGIDAAAQLRRLMRVEAEIAPYAVQEQRHRAATLALERAQLVADGILWSYFTGTTARERAARLIEVQQCVLSPTPASWARLQACRDELRTAPIDVTGFHWELEFEDVFNRPDPGFDAIIGNPPFAGKNTIAAGHAAAYPDWLKTLHPGAHGNADLAAHFFRRAFGLLRRGGAFGLIATNTIRQGDTRETGLARILAEGGTIFRAVSRYRWEGEAAVVVAQVFVAKGVSVETPVLDDRPVRRISAYLMEGDLDGSPAALRENAGKAFQGAILLGAGFTFDDQLAASGKTSTIADLNAILSAYPDHRPVVRPYIGGQEVNNSPTHTPRRFAMNLSHLAEQEARDKYPHFLAIIEAKVRADREALPPTNAWNRDVAKRWWQFAADRRAIAAASAKISNFIVHSCGATPHIAFTIAPSSHCFANTLAVFAFDSYTAFATLQSRVHEVWARFFASSMKDDLRYTPSDCFETFPLPPGYADAPDLEAVGLAYYDHRAALMIARDQGMTPTYNRFHRATDTQDDIVTLRALHHAVDRAVLAAYGWDDLAAEAAPVFLDAESEDDHRYQGRLFWPAPFRDAVLARLLKLNEERVRMERML</sequence>
<name>A0A7Y6B703_9SPHN</name>
<organism evidence="9 10">
    <name type="scientific">Sphingomonas zeae</name>
    <dbReference type="NCBI Taxonomy" id="1646122"/>
    <lineage>
        <taxon>Bacteria</taxon>
        <taxon>Pseudomonadati</taxon>
        <taxon>Pseudomonadota</taxon>
        <taxon>Alphaproteobacteria</taxon>
        <taxon>Sphingomonadales</taxon>
        <taxon>Sphingomonadaceae</taxon>
        <taxon>Sphingomonas</taxon>
    </lineage>
</organism>
<dbReference type="InterPro" id="IPR011639">
    <property type="entry name" value="MethylTrfase_TaqI-like_dom"/>
</dbReference>
<dbReference type="InterPro" id="IPR046820">
    <property type="entry name" value="MmeI_TRD"/>
</dbReference>
<dbReference type="EMBL" id="JABMCH010000069">
    <property type="protein sequence ID" value="NUU48225.1"/>
    <property type="molecule type" value="Genomic_DNA"/>
</dbReference>
<dbReference type="EC" id="2.1.1.72" evidence="1"/>
<evidence type="ECO:0000259" key="8">
    <source>
        <dbReference type="Pfam" id="PF20466"/>
    </source>
</evidence>
<dbReference type="InterPro" id="IPR050953">
    <property type="entry name" value="N4_N6_ade-DNA_methylase"/>
</dbReference>
<keyword evidence="4" id="KW-0949">S-adenosyl-L-methionine</keyword>
<keyword evidence="10" id="KW-1185">Reference proteome</keyword>
<dbReference type="Gene3D" id="3.40.50.150">
    <property type="entry name" value="Vaccinia Virus protein VP39"/>
    <property type="match status" value="2"/>
</dbReference>
<dbReference type="GO" id="GO:0003676">
    <property type="term" value="F:nucleic acid binding"/>
    <property type="evidence" value="ECO:0007669"/>
    <property type="project" value="InterPro"/>
</dbReference>
<dbReference type="PRINTS" id="PR00507">
    <property type="entry name" value="N12N6MTFRASE"/>
</dbReference>
<dbReference type="RefSeq" id="WP_175312659.1">
    <property type="nucleotide sequence ID" value="NZ_CBCRYR010000019.1"/>
</dbReference>
<protein>
    <recommendedName>
        <fullName evidence="1">site-specific DNA-methyltransferase (adenine-specific)</fullName>
        <ecNumber evidence="1">2.1.1.72</ecNumber>
    </recommendedName>
</protein>
<keyword evidence="3" id="KW-0808">Transferase</keyword>
<feature type="domain" description="Type II methyltransferase M.TaqI-like" evidence="7">
    <location>
        <begin position="620"/>
        <end position="874"/>
    </location>
</feature>
<dbReference type="PANTHER" id="PTHR33841">
    <property type="entry name" value="DNA METHYLTRANSFERASE YEEA-RELATED"/>
    <property type="match status" value="1"/>
</dbReference>
<evidence type="ECO:0000259" key="7">
    <source>
        <dbReference type="Pfam" id="PF07669"/>
    </source>
</evidence>
<dbReference type="InterPro" id="IPR029063">
    <property type="entry name" value="SAM-dependent_MTases_sf"/>
</dbReference>
<comment type="caution">
    <text evidence="9">The sequence shown here is derived from an EMBL/GenBank/DDBJ whole genome shotgun (WGS) entry which is preliminary data.</text>
</comment>
<feature type="domain" description="MmeI-like target recognition" evidence="8">
    <location>
        <begin position="986"/>
        <end position="1161"/>
    </location>
</feature>
<dbReference type="GO" id="GO:0032259">
    <property type="term" value="P:methylation"/>
    <property type="evidence" value="ECO:0007669"/>
    <property type="project" value="UniProtKB-KW"/>
</dbReference>
<evidence type="ECO:0000313" key="10">
    <source>
        <dbReference type="Proteomes" id="UP000536441"/>
    </source>
</evidence>
<dbReference type="SUPFAM" id="SSF53335">
    <property type="entry name" value="S-adenosyl-L-methionine-dependent methyltransferases"/>
    <property type="match status" value="1"/>
</dbReference>
<comment type="catalytic activity">
    <reaction evidence="5">
        <text>a 2'-deoxyadenosine in DNA + S-adenosyl-L-methionine = an N(6)-methyl-2'-deoxyadenosine in DNA + S-adenosyl-L-homocysteine + H(+)</text>
        <dbReference type="Rhea" id="RHEA:15197"/>
        <dbReference type="Rhea" id="RHEA-COMP:12418"/>
        <dbReference type="Rhea" id="RHEA-COMP:12419"/>
        <dbReference type="ChEBI" id="CHEBI:15378"/>
        <dbReference type="ChEBI" id="CHEBI:57856"/>
        <dbReference type="ChEBI" id="CHEBI:59789"/>
        <dbReference type="ChEBI" id="CHEBI:90615"/>
        <dbReference type="ChEBI" id="CHEBI:90616"/>
        <dbReference type="EC" id="2.1.1.72"/>
    </reaction>
</comment>
<gene>
    <name evidence="9" type="ORF">HP438_14735</name>
</gene>
<dbReference type="GO" id="GO:0009007">
    <property type="term" value="F:site-specific DNA-methyltransferase (adenine-specific) activity"/>
    <property type="evidence" value="ECO:0007669"/>
    <property type="project" value="UniProtKB-EC"/>
</dbReference>
<evidence type="ECO:0000313" key="9">
    <source>
        <dbReference type="EMBL" id="NUU48225.1"/>
    </source>
</evidence>
<dbReference type="InterPro" id="IPR002052">
    <property type="entry name" value="DNA_methylase_N6_adenine_CS"/>
</dbReference>
<accession>A0A7Y6B703</accession>
<evidence type="ECO:0000256" key="1">
    <source>
        <dbReference type="ARBA" id="ARBA00011900"/>
    </source>
</evidence>
<evidence type="ECO:0000256" key="5">
    <source>
        <dbReference type="ARBA" id="ARBA00047942"/>
    </source>
</evidence>
<keyword evidence="2" id="KW-0489">Methyltransferase</keyword>
<evidence type="ECO:0000256" key="6">
    <source>
        <dbReference type="SAM" id="MobiDB-lite"/>
    </source>
</evidence>
<dbReference type="Proteomes" id="UP000536441">
    <property type="component" value="Unassembled WGS sequence"/>
</dbReference>
<evidence type="ECO:0000256" key="3">
    <source>
        <dbReference type="ARBA" id="ARBA00022679"/>
    </source>
</evidence>
<feature type="region of interest" description="Disordered" evidence="6">
    <location>
        <begin position="508"/>
        <end position="532"/>
    </location>
</feature>
<dbReference type="PROSITE" id="PS00092">
    <property type="entry name" value="N6_MTASE"/>
    <property type="match status" value="1"/>
</dbReference>
<dbReference type="PANTHER" id="PTHR33841:SF1">
    <property type="entry name" value="DNA METHYLTRANSFERASE A"/>
    <property type="match status" value="1"/>
</dbReference>
<dbReference type="Pfam" id="PF20466">
    <property type="entry name" value="MmeI_TRD"/>
    <property type="match status" value="1"/>
</dbReference>
<evidence type="ECO:0000256" key="2">
    <source>
        <dbReference type="ARBA" id="ARBA00022603"/>
    </source>
</evidence>
<dbReference type="GO" id="GO:0006304">
    <property type="term" value="P:DNA modification"/>
    <property type="evidence" value="ECO:0007669"/>
    <property type="project" value="InterPro"/>
</dbReference>
<reference evidence="9 10" key="1">
    <citation type="submission" date="2020-05" db="EMBL/GenBank/DDBJ databases">
        <title>Genome Sequencing of Type Strains.</title>
        <authorList>
            <person name="Lemaire J.F."/>
            <person name="Inderbitzin P."/>
            <person name="Gregorio O.A."/>
            <person name="Collins S.B."/>
            <person name="Wespe N."/>
            <person name="Knight-Connoni V."/>
        </authorList>
    </citation>
    <scope>NUCLEOTIDE SEQUENCE [LARGE SCALE GENOMIC DNA]</scope>
    <source>
        <strain evidence="9 10">DSM 100049</strain>
    </source>
</reference>
<dbReference type="Pfam" id="PF07669">
    <property type="entry name" value="Eco57I"/>
    <property type="match status" value="1"/>
</dbReference>
<evidence type="ECO:0000256" key="4">
    <source>
        <dbReference type="ARBA" id="ARBA00022691"/>
    </source>
</evidence>
<proteinExistence type="predicted"/>